<evidence type="ECO:0000256" key="3">
    <source>
        <dbReference type="ARBA" id="ARBA00022692"/>
    </source>
</evidence>
<evidence type="ECO:0000256" key="2">
    <source>
        <dbReference type="ARBA" id="ARBA00022475"/>
    </source>
</evidence>
<evidence type="ECO:0008006" key="9">
    <source>
        <dbReference type="Google" id="ProtNLM"/>
    </source>
</evidence>
<dbReference type="Proteomes" id="UP000215215">
    <property type="component" value="Unassembled WGS sequence"/>
</dbReference>
<dbReference type="GO" id="GO:0015920">
    <property type="term" value="P:lipopolysaccharide transport"/>
    <property type="evidence" value="ECO:0007669"/>
    <property type="project" value="TreeGrafter"/>
</dbReference>
<reference evidence="7 8" key="1">
    <citation type="submission" date="2017-07" db="EMBL/GenBank/DDBJ databases">
        <title>Recovery of genomes from metagenomes via a dereplication, aggregation, and scoring strategy.</title>
        <authorList>
            <person name="Sieber C.M."/>
            <person name="Probst A.J."/>
            <person name="Sharrar A."/>
            <person name="Thomas B.C."/>
            <person name="Hess M."/>
            <person name="Tringe S.G."/>
            <person name="Banfield J.F."/>
        </authorList>
    </citation>
    <scope>NUCLEOTIDE SEQUENCE [LARGE SCALE GENOMIC DNA]</scope>
    <source>
        <strain evidence="7">JGI_Cruoil_03_44_89</strain>
    </source>
</reference>
<evidence type="ECO:0000313" key="8">
    <source>
        <dbReference type="Proteomes" id="UP000215215"/>
    </source>
</evidence>
<evidence type="ECO:0000313" key="7">
    <source>
        <dbReference type="EMBL" id="OYD17431.1"/>
    </source>
</evidence>
<keyword evidence="4 6" id="KW-1133">Transmembrane helix</keyword>
<evidence type="ECO:0000256" key="1">
    <source>
        <dbReference type="ARBA" id="ARBA00004651"/>
    </source>
</evidence>
<comment type="subcellular location">
    <subcellularLocation>
        <location evidence="1">Cell membrane</location>
        <topology evidence="1">Multi-pass membrane protein</topology>
    </subcellularLocation>
</comment>
<evidence type="ECO:0000256" key="4">
    <source>
        <dbReference type="ARBA" id="ARBA00022989"/>
    </source>
</evidence>
<protein>
    <recommendedName>
        <fullName evidence="9">LPS export ABC transporter permease LptG</fullName>
    </recommendedName>
</protein>
<feature type="transmembrane region" description="Helical" evidence="6">
    <location>
        <begin position="12"/>
        <end position="30"/>
    </location>
</feature>
<feature type="transmembrane region" description="Helical" evidence="6">
    <location>
        <begin position="60"/>
        <end position="78"/>
    </location>
</feature>
<sequence>MRILDKYILKEFIKGLLLCLVALIFVYIIVDLFDHISRFIDKDVGVLGVLQYYTYELPSAVNLLCPIAILVACFVSIGNMSRHFELVAIRGSGVNPLRITLPLIILGCIVMICMFFSGQTLVPRSLDAKEKFKREKINKLPPKRVGSARNVYFVGENNRFYKIDFVDGSNNTVRGITVYTFSDDMRLSERIDAKSGKYKKPIWIFYGGIIRRWGNTDNPEWAFRFDTLKVDWLREGICMLLQERKRPETMNYAELKRYIDFRRRGGYDVTGELSDLYYMISYQFINLIIILLGVPLAIKVRTSGLILGFAVAMFSSFLYWGFTQLGRAFGRAGVISPALGSWLPNIIFAVAGTVLIVDSIRR</sequence>
<dbReference type="EMBL" id="NOZQ01000017">
    <property type="protein sequence ID" value="OYD17431.1"/>
    <property type="molecule type" value="Genomic_DNA"/>
</dbReference>
<dbReference type="Pfam" id="PF03739">
    <property type="entry name" value="LptF_LptG"/>
    <property type="match status" value="1"/>
</dbReference>
<gene>
    <name evidence="7" type="ORF">CH333_00960</name>
</gene>
<keyword evidence="3 6" id="KW-0812">Transmembrane</keyword>
<dbReference type="PANTHER" id="PTHR33529">
    <property type="entry name" value="SLR0882 PROTEIN-RELATED"/>
    <property type="match status" value="1"/>
</dbReference>
<dbReference type="PANTHER" id="PTHR33529:SF6">
    <property type="entry name" value="YJGP_YJGQ FAMILY PERMEASE"/>
    <property type="match status" value="1"/>
</dbReference>
<name>A0A235BYT9_UNCW3</name>
<organism evidence="7 8">
    <name type="scientific">candidate division WOR-3 bacterium JGI_Cruoil_03_44_89</name>
    <dbReference type="NCBI Taxonomy" id="1973748"/>
    <lineage>
        <taxon>Bacteria</taxon>
        <taxon>Bacteria division WOR-3</taxon>
    </lineage>
</organism>
<feature type="transmembrane region" description="Helical" evidence="6">
    <location>
        <begin position="305"/>
        <end position="322"/>
    </location>
</feature>
<evidence type="ECO:0000256" key="6">
    <source>
        <dbReference type="SAM" id="Phobius"/>
    </source>
</evidence>
<comment type="caution">
    <text evidence="7">The sequence shown here is derived from an EMBL/GenBank/DDBJ whole genome shotgun (WGS) entry which is preliminary data.</text>
</comment>
<keyword evidence="5 6" id="KW-0472">Membrane</keyword>
<dbReference type="GO" id="GO:0043190">
    <property type="term" value="C:ATP-binding cassette (ABC) transporter complex"/>
    <property type="evidence" value="ECO:0007669"/>
    <property type="project" value="TreeGrafter"/>
</dbReference>
<accession>A0A235BYT9</accession>
<proteinExistence type="predicted"/>
<dbReference type="InterPro" id="IPR005495">
    <property type="entry name" value="LptG/LptF_permease"/>
</dbReference>
<dbReference type="AlphaFoldDB" id="A0A235BYT9"/>
<feature type="transmembrane region" description="Helical" evidence="6">
    <location>
        <begin position="342"/>
        <end position="360"/>
    </location>
</feature>
<feature type="transmembrane region" description="Helical" evidence="6">
    <location>
        <begin position="276"/>
        <end position="298"/>
    </location>
</feature>
<feature type="transmembrane region" description="Helical" evidence="6">
    <location>
        <begin position="99"/>
        <end position="117"/>
    </location>
</feature>
<evidence type="ECO:0000256" key="5">
    <source>
        <dbReference type="ARBA" id="ARBA00023136"/>
    </source>
</evidence>
<keyword evidence="2" id="KW-1003">Cell membrane</keyword>